<dbReference type="InterPro" id="IPR025455">
    <property type="entry name" value="DUF4276"/>
</dbReference>
<evidence type="ECO:0000313" key="1">
    <source>
        <dbReference type="EMBL" id="NEX20181.1"/>
    </source>
</evidence>
<dbReference type="RefSeq" id="WP_164653272.1">
    <property type="nucleotide sequence ID" value="NZ_JAAIJR010000023.1"/>
</dbReference>
<reference evidence="2" key="1">
    <citation type="journal article" date="2020" name="Microbiol. Resour. Announc.">
        <title>Draft Genome Sequences of Thiorhodococcus mannitoliphagus and Thiorhodococcus minor, Purple Sulfur Photosynthetic Bacteria in the Gammaproteobacterial Family Chromatiaceae.</title>
        <authorList>
            <person name="Aviles F.A."/>
            <person name="Meyer T.E."/>
            <person name="Kyndt J.A."/>
        </authorList>
    </citation>
    <scope>NUCLEOTIDE SEQUENCE [LARGE SCALE GENOMIC DNA]</scope>
    <source>
        <strain evidence="2">DSM 18266</strain>
    </source>
</reference>
<protein>
    <submittedName>
        <fullName evidence="1">DUF4276 family protein</fullName>
    </submittedName>
</protein>
<keyword evidence="2" id="KW-1185">Reference proteome</keyword>
<dbReference type="Proteomes" id="UP000471640">
    <property type="component" value="Unassembled WGS sequence"/>
</dbReference>
<name>A0A6P1DTB7_9GAMM</name>
<dbReference type="AlphaFoldDB" id="A0A6P1DTB7"/>
<gene>
    <name evidence="1" type="ORF">G3480_07620</name>
</gene>
<accession>A0A6P1DTB7</accession>
<dbReference type="EMBL" id="JAAIJR010000023">
    <property type="protein sequence ID" value="NEX20181.1"/>
    <property type="molecule type" value="Genomic_DNA"/>
</dbReference>
<comment type="caution">
    <text evidence="1">The sequence shown here is derived from an EMBL/GenBank/DDBJ whole genome shotgun (WGS) entry which is preliminary data.</text>
</comment>
<proteinExistence type="predicted"/>
<dbReference type="Pfam" id="PF14103">
    <property type="entry name" value="DUF4276"/>
    <property type="match status" value="1"/>
</dbReference>
<evidence type="ECO:0000313" key="2">
    <source>
        <dbReference type="Proteomes" id="UP000471640"/>
    </source>
</evidence>
<sequence length="217" mass="24045">MTRVDVMVEGQTEETFVRELLYDPLVNRGVFLYPILLRTSAQGKGGVVSYGKVRSQVLRQCLSDASAKVTTMIDLFRLPKDFPEKQACAAAQLYSRVDCLEQAFASDIGCGNFVPYLSVHEFEGLLFSDATRFANWFDEPEPLQQLNTVATGFQNPEHINDGAQTAPSKRIESSLGRLGYQKPVHGPLIAMDIGLDCIRAQCPHFDAWVTKLEGLGV</sequence>
<organism evidence="1 2">
    <name type="scientific">Thiorhodococcus mannitoliphagus</name>
    <dbReference type="NCBI Taxonomy" id="329406"/>
    <lineage>
        <taxon>Bacteria</taxon>
        <taxon>Pseudomonadati</taxon>
        <taxon>Pseudomonadota</taxon>
        <taxon>Gammaproteobacteria</taxon>
        <taxon>Chromatiales</taxon>
        <taxon>Chromatiaceae</taxon>
        <taxon>Thiorhodococcus</taxon>
    </lineage>
</organism>
<reference evidence="1 2" key="2">
    <citation type="submission" date="2020-02" db="EMBL/GenBank/DDBJ databases">
        <title>Genome sequences of Thiorhodococcus mannitoliphagus and Thiorhodococcus minor, purple sulfur photosynthetic bacteria in the gammaproteobacterial family, Chromatiaceae.</title>
        <authorList>
            <person name="Aviles F.A."/>
            <person name="Meyer T.E."/>
            <person name="Kyndt J.A."/>
        </authorList>
    </citation>
    <scope>NUCLEOTIDE SEQUENCE [LARGE SCALE GENOMIC DNA]</scope>
    <source>
        <strain evidence="1 2">DSM 18266</strain>
    </source>
</reference>